<dbReference type="KEGG" id="gtr:GLOTRDRAFT_111210"/>
<name>S7RLQ8_GLOTA</name>
<dbReference type="GeneID" id="19299355"/>
<dbReference type="Proteomes" id="UP000030669">
    <property type="component" value="Unassembled WGS sequence"/>
</dbReference>
<dbReference type="AlphaFoldDB" id="S7RLQ8"/>
<dbReference type="EMBL" id="KB469302">
    <property type="protein sequence ID" value="EPQ55340.1"/>
    <property type="molecule type" value="Genomic_DNA"/>
</dbReference>
<evidence type="ECO:0000313" key="1">
    <source>
        <dbReference type="EMBL" id="EPQ55340.1"/>
    </source>
</evidence>
<protein>
    <submittedName>
        <fullName evidence="1">Uncharacterized protein</fullName>
    </submittedName>
</protein>
<gene>
    <name evidence="1" type="ORF">GLOTRDRAFT_111210</name>
</gene>
<dbReference type="RefSeq" id="XP_007866477.1">
    <property type="nucleotide sequence ID" value="XM_007868286.1"/>
</dbReference>
<evidence type="ECO:0000313" key="2">
    <source>
        <dbReference type="Proteomes" id="UP000030669"/>
    </source>
</evidence>
<sequence>MPDDIAREDVHYIAQAVCGWIRLPHKLTKDDARNTLSLSGVAIGERDASGSVILMKDTTSATVLWMWPKSNAIAFEARSQVQASQLDPRDDGSNRYRFAI</sequence>
<dbReference type="HOGENOM" id="CLU_2306454_0_0_1"/>
<accession>S7RLQ8</accession>
<organism evidence="1 2">
    <name type="scientific">Gloeophyllum trabeum (strain ATCC 11539 / FP-39264 / Madison 617)</name>
    <name type="common">Brown rot fungus</name>
    <dbReference type="NCBI Taxonomy" id="670483"/>
    <lineage>
        <taxon>Eukaryota</taxon>
        <taxon>Fungi</taxon>
        <taxon>Dikarya</taxon>
        <taxon>Basidiomycota</taxon>
        <taxon>Agaricomycotina</taxon>
        <taxon>Agaricomycetes</taxon>
        <taxon>Gloeophyllales</taxon>
        <taxon>Gloeophyllaceae</taxon>
        <taxon>Gloeophyllum</taxon>
    </lineage>
</organism>
<keyword evidence="2" id="KW-1185">Reference proteome</keyword>
<reference evidence="1 2" key="1">
    <citation type="journal article" date="2012" name="Science">
        <title>The Paleozoic origin of enzymatic lignin decomposition reconstructed from 31 fungal genomes.</title>
        <authorList>
            <person name="Floudas D."/>
            <person name="Binder M."/>
            <person name="Riley R."/>
            <person name="Barry K."/>
            <person name="Blanchette R.A."/>
            <person name="Henrissat B."/>
            <person name="Martinez A.T."/>
            <person name="Otillar R."/>
            <person name="Spatafora J.W."/>
            <person name="Yadav J.S."/>
            <person name="Aerts A."/>
            <person name="Benoit I."/>
            <person name="Boyd A."/>
            <person name="Carlson A."/>
            <person name="Copeland A."/>
            <person name="Coutinho P.M."/>
            <person name="de Vries R.P."/>
            <person name="Ferreira P."/>
            <person name="Findley K."/>
            <person name="Foster B."/>
            <person name="Gaskell J."/>
            <person name="Glotzer D."/>
            <person name="Gorecki P."/>
            <person name="Heitman J."/>
            <person name="Hesse C."/>
            <person name="Hori C."/>
            <person name="Igarashi K."/>
            <person name="Jurgens J.A."/>
            <person name="Kallen N."/>
            <person name="Kersten P."/>
            <person name="Kohler A."/>
            <person name="Kuees U."/>
            <person name="Kumar T.K.A."/>
            <person name="Kuo A."/>
            <person name="LaButti K."/>
            <person name="Larrondo L.F."/>
            <person name="Lindquist E."/>
            <person name="Ling A."/>
            <person name="Lombard V."/>
            <person name="Lucas S."/>
            <person name="Lundell T."/>
            <person name="Martin R."/>
            <person name="McLaughlin D.J."/>
            <person name="Morgenstern I."/>
            <person name="Morin E."/>
            <person name="Murat C."/>
            <person name="Nagy L.G."/>
            <person name="Nolan M."/>
            <person name="Ohm R.A."/>
            <person name="Patyshakuliyeva A."/>
            <person name="Rokas A."/>
            <person name="Ruiz-Duenas F.J."/>
            <person name="Sabat G."/>
            <person name="Salamov A."/>
            <person name="Samejima M."/>
            <person name="Schmutz J."/>
            <person name="Slot J.C."/>
            <person name="St John F."/>
            <person name="Stenlid J."/>
            <person name="Sun H."/>
            <person name="Sun S."/>
            <person name="Syed K."/>
            <person name="Tsang A."/>
            <person name="Wiebenga A."/>
            <person name="Young D."/>
            <person name="Pisabarro A."/>
            <person name="Eastwood D.C."/>
            <person name="Martin F."/>
            <person name="Cullen D."/>
            <person name="Grigoriev I.V."/>
            <person name="Hibbett D.S."/>
        </authorList>
    </citation>
    <scope>NUCLEOTIDE SEQUENCE [LARGE SCALE GENOMIC DNA]</scope>
    <source>
        <strain evidence="1 2">ATCC 11539</strain>
    </source>
</reference>
<proteinExistence type="predicted"/>